<dbReference type="Proteomes" id="UP000216478">
    <property type="component" value="Unassembled WGS sequence"/>
</dbReference>
<accession>A0A256FS65</accession>
<protein>
    <submittedName>
        <fullName evidence="1">Putative type IV secretion system protein VirB7</fullName>
    </submittedName>
</protein>
<dbReference type="EMBL" id="NNRL01000143">
    <property type="protein sequence ID" value="OYR17673.1"/>
    <property type="molecule type" value="Genomic_DNA"/>
</dbReference>
<name>A0A256FS65_9HYPH</name>
<keyword evidence="2" id="KW-1185">Reference proteome</keyword>
<dbReference type="PROSITE" id="PS51257">
    <property type="entry name" value="PROKAR_LIPOPROTEIN"/>
    <property type="match status" value="1"/>
</dbReference>
<comment type="caution">
    <text evidence="1">The sequence shown here is derived from an EMBL/GenBank/DDBJ whole genome shotgun (WGS) entry which is preliminary data.</text>
</comment>
<sequence length="97" mass="10350">MNTARITTLLGLLLVVSGCATLSYPLPKCDGYSKRPLNRSMWDWDASKTEADKQQSSLNDGSKIVLAFADQTVEPTVHTAAFAGFDEAASHTACQGG</sequence>
<gene>
    <name evidence="1" type="ORF">CEV33_4903</name>
</gene>
<evidence type="ECO:0000313" key="1">
    <source>
        <dbReference type="EMBL" id="OYR17673.1"/>
    </source>
</evidence>
<reference evidence="1 2" key="1">
    <citation type="submission" date="2017-07" db="EMBL/GenBank/DDBJ databases">
        <title>Phylogenetic study on the rhizospheric bacterium Ochrobactrum sp. A44.</title>
        <authorList>
            <person name="Krzyzanowska D.M."/>
            <person name="Ossowicki A."/>
            <person name="Rajewska M."/>
            <person name="Maciag T."/>
            <person name="Kaczynski Z."/>
            <person name="Czerwicka M."/>
            <person name="Jafra S."/>
        </authorList>
    </citation>
    <scope>NUCLEOTIDE SEQUENCE [LARGE SCALE GENOMIC DNA]</scope>
    <source>
        <strain evidence="1 2">OgA9a</strain>
    </source>
</reference>
<dbReference type="RefSeq" id="WP_235818340.1">
    <property type="nucleotide sequence ID" value="NZ_JBHEER010000014.1"/>
</dbReference>
<proteinExistence type="predicted"/>
<evidence type="ECO:0000313" key="2">
    <source>
        <dbReference type="Proteomes" id="UP000216478"/>
    </source>
</evidence>
<dbReference type="AlphaFoldDB" id="A0A256FS65"/>
<organism evidence="1 2">
    <name type="scientific">Brucella grignonensis</name>
    <dbReference type="NCBI Taxonomy" id="94627"/>
    <lineage>
        <taxon>Bacteria</taxon>
        <taxon>Pseudomonadati</taxon>
        <taxon>Pseudomonadota</taxon>
        <taxon>Alphaproteobacteria</taxon>
        <taxon>Hyphomicrobiales</taxon>
        <taxon>Brucellaceae</taxon>
        <taxon>Brucella/Ochrobactrum group</taxon>
        <taxon>Brucella</taxon>
    </lineage>
</organism>